<organism evidence="9">
    <name type="scientific">Grosmannia clavigera (strain kw1407 / UAMH 11150)</name>
    <name type="common">Blue stain fungus</name>
    <name type="synonym">Graphiocladiella clavigera</name>
    <dbReference type="NCBI Taxonomy" id="655863"/>
    <lineage>
        <taxon>Eukaryota</taxon>
        <taxon>Fungi</taxon>
        <taxon>Dikarya</taxon>
        <taxon>Ascomycota</taxon>
        <taxon>Pezizomycotina</taxon>
        <taxon>Sordariomycetes</taxon>
        <taxon>Sordariomycetidae</taxon>
        <taxon>Ophiostomatales</taxon>
        <taxon>Ophiostomataceae</taxon>
        <taxon>Leptographium</taxon>
    </lineage>
</organism>
<dbReference type="GO" id="GO:0003700">
    <property type="term" value="F:DNA-binding transcription factor activity"/>
    <property type="evidence" value="ECO:0007669"/>
    <property type="project" value="TreeGrafter"/>
</dbReference>
<gene>
    <name evidence="8" type="ORF">CMQ_5747</name>
</gene>
<dbReference type="GO" id="GO:0005634">
    <property type="term" value="C:nucleus"/>
    <property type="evidence" value="ECO:0007669"/>
    <property type="project" value="UniProtKB-SubCell"/>
</dbReference>
<dbReference type="GeneID" id="25979103"/>
<proteinExistence type="predicted"/>
<evidence type="ECO:0000313" key="9">
    <source>
        <dbReference type="Proteomes" id="UP000007796"/>
    </source>
</evidence>
<feature type="region of interest" description="Disordered" evidence="7">
    <location>
        <begin position="105"/>
        <end position="135"/>
    </location>
</feature>
<dbReference type="AlphaFoldDB" id="F0XSN7"/>
<dbReference type="HOGENOM" id="CLU_500624_0_0_1"/>
<protein>
    <submittedName>
        <fullName evidence="8">C6 zinc finger domain containing protein</fullName>
    </submittedName>
</protein>
<evidence type="ECO:0000256" key="2">
    <source>
        <dbReference type="ARBA" id="ARBA00022833"/>
    </source>
</evidence>
<reference evidence="8 9" key="1">
    <citation type="journal article" date="2011" name="Proc. Natl. Acad. Sci. U.S.A.">
        <title>Genome and transcriptome analyses of the mountain pine beetle-fungal symbiont Grosmannia clavigera, a lodgepole pine pathogen.</title>
        <authorList>
            <person name="DiGuistini S."/>
            <person name="Wang Y."/>
            <person name="Liao N.Y."/>
            <person name="Taylor G."/>
            <person name="Tanguay P."/>
            <person name="Feau N."/>
            <person name="Henrissat B."/>
            <person name="Chan S.K."/>
            <person name="Hesse-Orce U."/>
            <person name="Alamouti S.M."/>
            <person name="Tsui C.K.M."/>
            <person name="Docking R.T."/>
            <person name="Levasseur A."/>
            <person name="Haridas S."/>
            <person name="Robertson G."/>
            <person name="Birol I."/>
            <person name="Holt R.A."/>
            <person name="Marra M.A."/>
            <person name="Hamelin R.C."/>
            <person name="Hirst M."/>
            <person name="Jones S.J.M."/>
            <person name="Bohlmann J."/>
            <person name="Breuil C."/>
        </authorList>
    </citation>
    <scope>NUCLEOTIDE SEQUENCE [LARGE SCALE GENOMIC DNA]</scope>
    <source>
        <strain evidence="9">kw1407 / UAMH 11150</strain>
    </source>
</reference>
<evidence type="ECO:0000256" key="1">
    <source>
        <dbReference type="ARBA" id="ARBA00004123"/>
    </source>
</evidence>
<feature type="region of interest" description="Disordered" evidence="7">
    <location>
        <begin position="348"/>
        <end position="372"/>
    </location>
</feature>
<keyword evidence="6" id="KW-0539">Nucleus</keyword>
<dbReference type="Pfam" id="PF11951">
    <property type="entry name" value="Fungal_trans_2"/>
    <property type="match status" value="1"/>
</dbReference>
<keyword evidence="5" id="KW-0804">Transcription</keyword>
<dbReference type="EMBL" id="GL629997">
    <property type="protein sequence ID" value="EFW99326.1"/>
    <property type="molecule type" value="Genomic_DNA"/>
</dbReference>
<evidence type="ECO:0000256" key="5">
    <source>
        <dbReference type="ARBA" id="ARBA00023163"/>
    </source>
</evidence>
<keyword evidence="2" id="KW-0862">Zinc</keyword>
<dbReference type="InParanoid" id="F0XSN7"/>
<evidence type="ECO:0000256" key="6">
    <source>
        <dbReference type="ARBA" id="ARBA00023242"/>
    </source>
</evidence>
<dbReference type="OrthoDB" id="4078573at2759"/>
<dbReference type="eggNOG" id="ENOG502QT0Z">
    <property type="taxonomic scope" value="Eukaryota"/>
</dbReference>
<keyword evidence="4" id="KW-0238">DNA-binding</keyword>
<evidence type="ECO:0000313" key="8">
    <source>
        <dbReference type="EMBL" id="EFW99326.1"/>
    </source>
</evidence>
<accession>F0XSN7</accession>
<dbReference type="PANTHER" id="PTHR37534:SF40">
    <property type="entry name" value="ZN(2)-C6 FUNGAL-TYPE DOMAIN-CONTAINING PROTEIN"/>
    <property type="match status" value="1"/>
</dbReference>
<dbReference type="STRING" id="655863.F0XSN7"/>
<dbReference type="InterPro" id="IPR021858">
    <property type="entry name" value="Fun_TF"/>
</dbReference>
<dbReference type="GO" id="GO:0000976">
    <property type="term" value="F:transcription cis-regulatory region binding"/>
    <property type="evidence" value="ECO:0007669"/>
    <property type="project" value="TreeGrafter"/>
</dbReference>
<evidence type="ECO:0000256" key="4">
    <source>
        <dbReference type="ARBA" id="ARBA00023125"/>
    </source>
</evidence>
<comment type="subcellular location">
    <subcellularLocation>
        <location evidence="1">Nucleus</location>
    </subcellularLocation>
</comment>
<dbReference type="GO" id="GO:0045944">
    <property type="term" value="P:positive regulation of transcription by RNA polymerase II"/>
    <property type="evidence" value="ECO:0007669"/>
    <property type="project" value="TreeGrafter"/>
</dbReference>
<keyword evidence="9" id="KW-1185">Reference proteome</keyword>
<evidence type="ECO:0000256" key="3">
    <source>
        <dbReference type="ARBA" id="ARBA00023015"/>
    </source>
</evidence>
<keyword evidence="3" id="KW-0805">Transcription regulation</keyword>
<dbReference type="RefSeq" id="XP_014168809.1">
    <property type="nucleotide sequence ID" value="XM_014313334.1"/>
</dbReference>
<sequence length="544" mass="60836">MTNPQPDGALLRPKAEEIVALGLPKLVLVRHKVAGAAKRVLIRAIGINEEGIFGLVPIKEETNERASDSFVSDSSSIASPVVPQMRKPSSITSFRAELGITSGGVVSRNRTPRAGTRQPRNALPDTLPTPPSEKIHVGRETGIGVVKFGNEFSDNIGEKEYLSSPDEILYMQVFMEKVGIWMDLLDRNKHFSRIIPFLALKSPMLLNAFLACGVKHLTLTNQVSKDGKALLYYDTSTTQLLRNLQNPDRNMTECATTAVVLNVYEIMSEEPNDRMSHIAGARALIRECGWNAQSEGIGAACFWLNIGMEVLSCLSFNWPTAWDPNHWGLDLGFVDDFVGRSDKRAIEASAHRGDGNKDQPDDEKRVAEAPTDNTGDCADEVWTHRMFYIVAKIANFRANIPRFQEPSPHVEQLRLQNRFTEWKLLKSLCDGWNRECPRSMKPFGYLYPTQISPSGSVFPKVCHRNRLAHCESRLLQKYPQAVFLEMALEEGLRSALGQNPVLRPSLVSAYTFLEHNQSIENILAQVSVLQPQPDISFERQEALQ</sequence>
<dbReference type="PANTHER" id="PTHR37534">
    <property type="entry name" value="TRANSCRIPTIONAL ACTIVATOR PROTEIN UGA3"/>
    <property type="match status" value="1"/>
</dbReference>
<dbReference type="Proteomes" id="UP000007796">
    <property type="component" value="Unassembled WGS sequence"/>
</dbReference>
<evidence type="ECO:0000256" key="7">
    <source>
        <dbReference type="SAM" id="MobiDB-lite"/>
    </source>
</evidence>
<feature type="compositionally biased region" description="Basic and acidic residues" evidence="7">
    <location>
        <begin position="348"/>
        <end position="367"/>
    </location>
</feature>
<name>F0XSN7_GROCL</name>